<comment type="subunit">
    <text evidence="3">Component of the NuA4 histone acetyltransferase complex.</text>
</comment>
<dbReference type="SMART" id="SM00717">
    <property type="entry name" value="SANT"/>
    <property type="match status" value="1"/>
</dbReference>
<dbReference type="GO" id="GO:0035267">
    <property type="term" value="C:NuA4 histone acetyltransferase complex"/>
    <property type="evidence" value="ECO:0007669"/>
    <property type="project" value="TreeGrafter"/>
</dbReference>
<reference evidence="20 21" key="1">
    <citation type="journal article" date="2007" name="Nat. Biotechnol.">
        <title>Genome sequence of the lignocellulose-bioconverting and xylose-fermenting yeast Pichia stipitis.</title>
        <authorList>
            <person name="Jeffries T.W."/>
            <person name="Grigoriev I.V."/>
            <person name="Grimwood J."/>
            <person name="Laplaza J.M."/>
            <person name="Aerts A."/>
            <person name="Salamov A."/>
            <person name="Schmutz J."/>
            <person name="Lindquist E."/>
            <person name="Dehal P."/>
            <person name="Shapiro H."/>
            <person name="Jin Y.S."/>
            <person name="Passoth V."/>
            <person name="Richardson P.M."/>
        </authorList>
    </citation>
    <scope>NUCLEOTIDE SEQUENCE [LARGE SCALE GENOMIC DNA]</scope>
    <source>
        <strain evidence="21">ATCC 58785 / CBS 6054 / NBRC 10063 / NRRL Y-11545</strain>
    </source>
</reference>
<dbReference type="Pfam" id="PF13921">
    <property type="entry name" value="Myb_DNA-bind_6"/>
    <property type="match status" value="1"/>
</dbReference>
<feature type="compositionally biased region" description="Polar residues" evidence="17">
    <location>
        <begin position="484"/>
        <end position="498"/>
    </location>
</feature>
<comment type="similarity">
    <text evidence="2">Belongs to the EAF1 family.</text>
</comment>
<name>A3LZL3_PICST</name>
<evidence type="ECO:0000256" key="17">
    <source>
        <dbReference type="SAM" id="MobiDB-lite"/>
    </source>
</evidence>
<feature type="domain" description="Myb-like" evidence="18">
    <location>
        <begin position="287"/>
        <end position="345"/>
    </location>
</feature>
<keyword evidence="5" id="KW-0227">DNA damage</keyword>
<evidence type="ECO:0000256" key="9">
    <source>
        <dbReference type="ARBA" id="ARBA00023163"/>
    </source>
</evidence>
<dbReference type="GO" id="GO:0003682">
    <property type="term" value="F:chromatin binding"/>
    <property type="evidence" value="ECO:0007669"/>
    <property type="project" value="TreeGrafter"/>
</dbReference>
<evidence type="ECO:0000256" key="4">
    <source>
        <dbReference type="ARBA" id="ARBA00018561"/>
    </source>
</evidence>
<accession>A3LZL3</accession>
<evidence type="ECO:0000256" key="11">
    <source>
        <dbReference type="ARBA" id="ARBA00023242"/>
    </source>
</evidence>
<dbReference type="KEGG" id="pic:PICST_1946"/>
<dbReference type="GeneID" id="4840563"/>
<keyword evidence="9" id="KW-0804">Transcription</keyword>
<dbReference type="Pfam" id="PF07529">
    <property type="entry name" value="HSA"/>
    <property type="match status" value="1"/>
</dbReference>
<comment type="function">
    <text evidence="12">Component of the NuA4 histone acetyltransferase complex which is involved in transcriptional activation of selected genes principally by acetylation of nucleosomal histone H4 and H2A. The NuA4 complex is also involved in DNA repair.</text>
</comment>
<dbReference type="FunFam" id="1.10.10.60:FF:000484">
    <property type="entry name" value="Chromatin modification-related protein EAF1"/>
    <property type="match status" value="1"/>
</dbReference>
<dbReference type="InParanoid" id="A3LZL3"/>
<dbReference type="GO" id="GO:0006281">
    <property type="term" value="P:DNA repair"/>
    <property type="evidence" value="ECO:0007669"/>
    <property type="project" value="UniProtKB-KW"/>
</dbReference>
<evidence type="ECO:0000256" key="14">
    <source>
        <dbReference type="ARBA" id="ARBA00032084"/>
    </source>
</evidence>
<keyword evidence="6" id="KW-0156">Chromatin regulator</keyword>
<keyword evidence="11" id="KW-0539">Nucleus</keyword>
<evidence type="ECO:0000256" key="3">
    <source>
        <dbReference type="ARBA" id="ARBA00011353"/>
    </source>
</evidence>
<feature type="region of interest" description="Disordered" evidence="17">
    <location>
        <begin position="473"/>
        <end position="514"/>
    </location>
</feature>
<protein>
    <recommendedName>
        <fullName evidence="4">Chromatin modification-related protein EAF1</fullName>
    </recommendedName>
    <alternativeName>
        <fullName evidence="15">Chromatin modification-related protein eaf1</fullName>
    </alternativeName>
    <alternativeName>
        <fullName evidence="14 16">ESA1-associated factor 1</fullName>
    </alternativeName>
    <alternativeName>
        <fullName evidence="13">Vacuolar import and degradation protein 21</fullName>
    </alternativeName>
</protein>
<dbReference type="InterPro" id="IPR009057">
    <property type="entry name" value="Homeodomain-like_sf"/>
</dbReference>
<evidence type="ECO:0000256" key="16">
    <source>
        <dbReference type="ARBA" id="ARBA00082479"/>
    </source>
</evidence>
<feature type="non-terminal residue" evidence="20">
    <location>
        <position position="1"/>
    </location>
</feature>
<dbReference type="OMA" id="HENHINQ"/>
<dbReference type="EMBL" id="CP000501">
    <property type="protein sequence ID" value="ABN68177.2"/>
    <property type="molecule type" value="Genomic_DNA"/>
</dbReference>
<dbReference type="Proteomes" id="UP000002258">
    <property type="component" value="Chromosome 7"/>
</dbReference>
<keyword evidence="7" id="KW-0805">Transcription regulation</keyword>
<evidence type="ECO:0000256" key="13">
    <source>
        <dbReference type="ARBA" id="ARBA00029670"/>
    </source>
</evidence>
<dbReference type="PANTHER" id="PTHR46459:SF1">
    <property type="entry name" value="E1A-BINDING PROTEIN P400"/>
    <property type="match status" value="1"/>
</dbReference>
<gene>
    <name evidence="20" type="ORF">PICST_1946</name>
</gene>
<keyword evidence="21" id="KW-1185">Reference proteome</keyword>
<organism evidence="20 21">
    <name type="scientific">Scheffersomyces stipitis (strain ATCC 58785 / CBS 6054 / NBRC 10063 / NRRL Y-11545)</name>
    <name type="common">Yeast</name>
    <name type="synonym">Pichia stipitis</name>
    <dbReference type="NCBI Taxonomy" id="322104"/>
    <lineage>
        <taxon>Eukaryota</taxon>
        <taxon>Fungi</taxon>
        <taxon>Dikarya</taxon>
        <taxon>Ascomycota</taxon>
        <taxon>Saccharomycotina</taxon>
        <taxon>Pichiomycetes</taxon>
        <taxon>Debaryomycetaceae</taxon>
        <taxon>Scheffersomyces</taxon>
    </lineage>
</organism>
<dbReference type="InterPro" id="IPR001005">
    <property type="entry name" value="SANT/Myb"/>
</dbReference>
<dbReference type="eggNOG" id="ENOG502RGMX">
    <property type="taxonomic scope" value="Eukaryota"/>
</dbReference>
<evidence type="ECO:0000256" key="5">
    <source>
        <dbReference type="ARBA" id="ARBA00022763"/>
    </source>
</evidence>
<evidence type="ECO:0000259" key="18">
    <source>
        <dbReference type="PROSITE" id="PS50090"/>
    </source>
</evidence>
<keyword evidence="8" id="KW-0010">Activator</keyword>
<dbReference type="HOGENOM" id="CLU_006174_1_0_1"/>
<dbReference type="RefSeq" id="XP_001386206.2">
    <property type="nucleotide sequence ID" value="XM_001386169.1"/>
</dbReference>
<comment type="subcellular location">
    <subcellularLocation>
        <location evidence="1">Nucleus</location>
    </subcellularLocation>
</comment>
<evidence type="ECO:0000256" key="12">
    <source>
        <dbReference type="ARBA" id="ARBA00025178"/>
    </source>
</evidence>
<dbReference type="PROSITE" id="PS50090">
    <property type="entry name" value="MYB_LIKE"/>
    <property type="match status" value="1"/>
</dbReference>
<evidence type="ECO:0000256" key="8">
    <source>
        <dbReference type="ARBA" id="ARBA00023159"/>
    </source>
</evidence>
<evidence type="ECO:0000313" key="21">
    <source>
        <dbReference type="Proteomes" id="UP000002258"/>
    </source>
</evidence>
<dbReference type="GO" id="GO:0006325">
    <property type="term" value="P:chromatin organization"/>
    <property type="evidence" value="ECO:0007669"/>
    <property type="project" value="UniProtKB-KW"/>
</dbReference>
<dbReference type="STRING" id="322104.A3LZL3"/>
<dbReference type="CDD" id="cd00167">
    <property type="entry name" value="SANT"/>
    <property type="match status" value="1"/>
</dbReference>
<evidence type="ECO:0000256" key="10">
    <source>
        <dbReference type="ARBA" id="ARBA00023204"/>
    </source>
</evidence>
<dbReference type="PROSITE" id="PS51204">
    <property type="entry name" value="HSA"/>
    <property type="match status" value="1"/>
</dbReference>
<dbReference type="GO" id="GO:0005634">
    <property type="term" value="C:nucleus"/>
    <property type="evidence" value="ECO:0007669"/>
    <property type="project" value="UniProtKB-SubCell"/>
</dbReference>
<feature type="domain" description="HSA" evidence="19">
    <location>
        <begin position="112"/>
        <end position="190"/>
    </location>
</feature>
<dbReference type="InterPro" id="IPR014012">
    <property type="entry name" value="HSA_dom"/>
</dbReference>
<evidence type="ECO:0000259" key="19">
    <source>
        <dbReference type="PROSITE" id="PS51204"/>
    </source>
</evidence>
<dbReference type="SUPFAM" id="SSF46689">
    <property type="entry name" value="Homeodomain-like"/>
    <property type="match status" value="1"/>
</dbReference>
<dbReference type="Gene3D" id="1.10.10.60">
    <property type="entry name" value="Homeodomain-like"/>
    <property type="match status" value="1"/>
</dbReference>
<proteinExistence type="inferred from homology"/>
<evidence type="ECO:0000256" key="6">
    <source>
        <dbReference type="ARBA" id="ARBA00022853"/>
    </source>
</evidence>
<evidence type="ECO:0000256" key="2">
    <source>
        <dbReference type="ARBA" id="ARBA00008913"/>
    </source>
</evidence>
<feature type="non-terminal residue" evidence="20">
    <location>
        <position position="593"/>
    </location>
</feature>
<feature type="region of interest" description="Disordered" evidence="17">
    <location>
        <begin position="528"/>
        <end position="551"/>
    </location>
</feature>
<dbReference type="FunCoup" id="A3LZL3">
    <property type="interactions" value="250"/>
</dbReference>
<evidence type="ECO:0000256" key="1">
    <source>
        <dbReference type="ARBA" id="ARBA00004123"/>
    </source>
</evidence>
<evidence type="ECO:0000313" key="20">
    <source>
        <dbReference type="EMBL" id="ABN68177.2"/>
    </source>
</evidence>
<sequence>SSVKSLKTALEAAQDELDSFLDRDIAEMEILSVPEHYPTKPHTVSSLAELYYLTQTLPLIKLLPGSHKVLMTDNFESALLEGKIAVLYSRIEELKRQGKWSLRQPSKFYDPFTYKKKSKKITFYWDNLLAEAKWMATDFHESAKFKRACCVMLAQAVSDYWTYGKRPFKMFVDLNDLKKIDQSIIKNLPKFTAFDDDSNVAPVSALKPSESPLASISRLIHPFEDDNNWHKIILKDTNSSSKNVRTEGPPEYQKGLFGIQSHRRFNYLKPPKPPLIKNIEYRSPTIWLPQDDKYLIHYVAEFSFNWELISEHLSTSSSASSLKKYESNIERRTPWQCFERYIQLNEKFQFSDMKGVYAYHAQQWLEQAHKAQSTTKRRISPLGVGAESIQRGHRRLRWASMFDAMRKCMKKREIAVAKVSQRRTTNDYSAANTNTGASVVKRPMDRVPNPAELSKLKFERDKSIQEAYLNQQATRSRISGAPISGQSSPVPGNQQLGQLPNGIRRPTTPNGTPYTNEQIQQLIQLQKQRRLMQQQNQQNKTSIGSSSSSGGLIHFAPAQVSAIINSIQQKNPGFSKEQVTKLAAQYLANLQQQ</sequence>
<dbReference type="PANTHER" id="PTHR46459">
    <property type="entry name" value="E1A-BINDING PROTEIN P400-RELATED"/>
    <property type="match status" value="1"/>
</dbReference>
<keyword evidence="10" id="KW-0234">DNA repair</keyword>
<dbReference type="AlphaFoldDB" id="A3LZL3"/>
<evidence type="ECO:0000256" key="15">
    <source>
        <dbReference type="ARBA" id="ARBA00072841"/>
    </source>
</evidence>
<dbReference type="OrthoDB" id="5364245at2759"/>
<evidence type="ECO:0000256" key="7">
    <source>
        <dbReference type="ARBA" id="ARBA00023015"/>
    </source>
</evidence>